<keyword evidence="3" id="KW-0288">FMN</keyword>
<gene>
    <name evidence="6" type="ORF">B1756_08395</name>
</gene>
<dbReference type="SUPFAM" id="SSF50475">
    <property type="entry name" value="FMN-binding split barrel"/>
    <property type="match status" value="1"/>
</dbReference>
<dbReference type="GO" id="GO:0010181">
    <property type="term" value="F:FMN binding"/>
    <property type="evidence" value="ECO:0007669"/>
    <property type="project" value="InterPro"/>
</dbReference>
<sequence>MPTYDVDSLTPRDLARIVKSAVSPRPIAWVSTTSPDGVDNLAPFSTYNYVSSTEPVVHFSTPAVEDGERKDTPRNALETGEFAVNVVTADLLESMDQTAAPLPPDESEFDAAGLERAPCETIDPPRVADAVVTFECTLYDSMEIRSGFTIFGDVEYVHADESVLTDGKVDATKIDTVGRLGGPFYSVSDPLEFERQF</sequence>
<evidence type="ECO:0000256" key="3">
    <source>
        <dbReference type="ARBA" id="ARBA00022643"/>
    </source>
</evidence>
<name>A0A2Z2I0N0_9EURY</name>
<dbReference type="PANTHER" id="PTHR33798:SF5">
    <property type="entry name" value="FLAVIN REDUCTASE LIKE DOMAIN-CONTAINING PROTEIN"/>
    <property type="match status" value="1"/>
</dbReference>
<feature type="domain" description="Flavin reductase like" evidence="5">
    <location>
        <begin position="22"/>
        <end position="171"/>
    </location>
</feature>
<dbReference type="GeneID" id="32894093"/>
<proteinExistence type="inferred from homology"/>
<comment type="similarity">
    <text evidence="4">Belongs to the flavoredoxin family.</text>
</comment>
<dbReference type="SMART" id="SM00903">
    <property type="entry name" value="Flavin_Reduct"/>
    <property type="match status" value="1"/>
</dbReference>
<keyword evidence="7" id="KW-1185">Reference proteome</keyword>
<dbReference type="KEGG" id="naj:B1756_08395"/>
<dbReference type="OrthoDB" id="8522at2157"/>
<evidence type="ECO:0000313" key="6">
    <source>
        <dbReference type="EMBL" id="ARS89758.1"/>
    </source>
</evidence>
<dbReference type="Pfam" id="PF01613">
    <property type="entry name" value="Flavin_Reduct"/>
    <property type="match status" value="1"/>
</dbReference>
<evidence type="ECO:0000256" key="4">
    <source>
        <dbReference type="ARBA" id="ARBA00038054"/>
    </source>
</evidence>
<dbReference type="Gene3D" id="2.30.110.10">
    <property type="entry name" value="Electron Transport, Fmn-binding Protein, Chain A"/>
    <property type="match status" value="1"/>
</dbReference>
<organism evidence="6 7">
    <name type="scientific">Natrarchaeobaculum aegyptiacum</name>
    <dbReference type="NCBI Taxonomy" id="745377"/>
    <lineage>
        <taxon>Archaea</taxon>
        <taxon>Methanobacteriati</taxon>
        <taxon>Methanobacteriota</taxon>
        <taxon>Stenosarchaea group</taxon>
        <taxon>Halobacteria</taxon>
        <taxon>Halobacteriales</taxon>
        <taxon>Natrialbaceae</taxon>
        <taxon>Natrarchaeobaculum</taxon>
    </lineage>
</organism>
<dbReference type="InterPro" id="IPR002563">
    <property type="entry name" value="Flavin_Rdtase-like_dom"/>
</dbReference>
<accession>A0A2Z2I0N0</accession>
<comment type="cofactor">
    <cofactor evidence="1">
        <name>FMN</name>
        <dbReference type="ChEBI" id="CHEBI:58210"/>
    </cofactor>
</comment>
<evidence type="ECO:0000313" key="7">
    <source>
        <dbReference type="Proteomes" id="UP000250088"/>
    </source>
</evidence>
<evidence type="ECO:0000256" key="2">
    <source>
        <dbReference type="ARBA" id="ARBA00022630"/>
    </source>
</evidence>
<protein>
    <submittedName>
        <fullName evidence="6">Flavin reductase</fullName>
    </submittedName>
</protein>
<dbReference type="Proteomes" id="UP000250088">
    <property type="component" value="Chromosome"/>
</dbReference>
<dbReference type="PANTHER" id="PTHR33798">
    <property type="entry name" value="FLAVOPROTEIN OXYGENASE"/>
    <property type="match status" value="1"/>
</dbReference>
<dbReference type="InterPro" id="IPR012349">
    <property type="entry name" value="Split_barrel_FMN-bd"/>
</dbReference>
<evidence type="ECO:0000259" key="5">
    <source>
        <dbReference type="SMART" id="SM00903"/>
    </source>
</evidence>
<dbReference type="RefSeq" id="WP_086888134.1">
    <property type="nucleotide sequence ID" value="NZ_CP019893.1"/>
</dbReference>
<dbReference type="EMBL" id="CP019893">
    <property type="protein sequence ID" value="ARS89758.1"/>
    <property type="molecule type" value="Genomic_DNA"/>
</dbReference>
<keyword evidence="2" id="KW-0285">Flavoprotein</keyword>
<dbReference type="AlphaFoldDB" id="A0A2Z2I0N0"/>
<evidence type="ECO:0000256" key="1">
    <source>
        <dbReference type="ARBA" id="ARBA00001917"/>
    </source>
</evidence>
<reference evidence="7" key="1">
    <citation type="submission" date="2017-02" db="EMBL/GenBank/DDBJ databases">
        <title>Natronthermophilus aegyptiacus gen. nov.,sp. nov., an aerobic, extremely halophilic alkalithermophilic archaeon isolated from the athalassohaline Wadi An Natrun, Egypt.</title>
        <authorList>
            <person name="Zhao B."/>
        </authorList>
    </citation>
    <scope>NUCLEOTIDE SEQUENCE [LARGE SCALE GENOMIC DNA]</scope>
    <source>
        <strain evidence="7">JW/NM-HA 15</strain>
    </source>
</reference>